<feature type="transmembrane region" description="Helical" evidence="9">
    <location>
        <begin position="387"/>
        <end position="408"/>
    </location>
</feature>
<evidence type="ECO:0000256" key="1">
    <source>
        <dbReference type="ARBA" id="ARBA00003265"/>
    </source>
</evidence>
<dbReference type="SUPFAM" id="SSF53756">
    <property type="entry name" value="UDP-Glycosyltransferase/glycogen phosphorylase"/>
    <property type="match status" value="1"/>
</dbReference>
<dbReference type="AlphaFoldDB" id="A0A507D180"/>
<organism evidence="12 13">
    <name type="scientific">Synchytrium endobioticum</name>
    <dbReference type="NCBI Taxonomy" id="286115"/>
    <lineage>
        <taxon>Eukaryota</taxon>
        <taxon>Fungi</taxon>
        <taxon>Fungi incertae sedis</taxon>
        <taxon>Chytridiomycota</taxon>
        <taxon>Chytridiomycota incertae sedis</taxon>
        <taxon>Chytridiomycetes</taxon>
        <taxon>Synchytriales</taxon>
        <taxon>Synchytriaceae</taxon>
        <taxon>Synchytrium</taxon>
    </lineage>
</organism>
<protein>
    <recommendedName>
        <fullName evidence="8">Phosphatidylinositol N-acetylglucosaminyltransferase GPI3 subunit</fullName>
        <ecNumber evidence="3">2.4.1.198</ecNumber>
    </recommendedName>
    <alternativeName>
        <fullName evidence="7">GlcNAc-PI synthesis protein</fullName>
    </alternativeName>
</protein>
<keyword evidence="9" id="KW-0812">Transmembrane</keyword>
<dbReference type="Proteomes" id="UP000320475">
    <property type="component" value="Unassembled WGS sequence"/>
</dbReference>
<keyword evidence="9" id="KW-1133">Transmembrane helix</keyword>
<accession>A0A507D180</accession>
<keyword evidence="9" id="KW-0472">Membrane</keyword>
<evidence type="ECO:0000256" key="3">
    <source>
        <dbReference type="ARBA" id="ARBA00012420"/>
    </source>
</evidence>
<dbReference type="InterPro" id="IPR039507">
    <property type="entry name" value="PIG-A/GPI3"/>
</dbReference>
<dbReference type="GO" id="GO:0000506">
    <property type="term" value="C:glycosylphosphatidylinositol-N-acetylglucosaminyltransferase (GPI-GnT) complex"/>
    <property type="evidence" value="ECO:0007669"/>
    <property type="project" value="InterPro"/>
</dbReference>
<dbReference type="CDD" id="cd03796">
    <property type="entry name" value="GT4_PIG-A-like"/>
    <property type="match status" value="1"/>
</dbReference>
<keyword evidence="5 12" id="KW-0328">Glycosyltransferase</keyword>
<evidence type="ECO:0000256" key="8">
    <source>
        <dbReference type="ARBA" id="ARBA00068617"/>
    </source>
</evidence>
<evidence type="ECO:0000256" key="5">
    <source>
        <dbReference type="ARBA" id="ARBA00022676"/>
    </source>
</evidence>
<evidence type="ECO:0000256" key="7">
    <source>
        <dbReference type="ARBA" id="ARBA00032160"/>
    </source>
</evidence>
<comment type="function">
    <text evidence="1">Catalytic subunit in the complex catalyzing the transfer of N-acetylglucosamine from UDP-N-acetylglucosamine to phosphatidylinositol, the first step of GPI biosynthesis.</text>
</comment>
<reference evidence="12 13" key="1">
    <citation type="journal article" date="2019" name="Sci. Rep.">
        <title>Comparative genomics of chytrid fungi reveal insights into the obligate biotrophic and pathogenic lifestyle of Synchytrium endobioticum.</title>
        <authorList>
            <person name="van de Vossenberg B.T.L.H."/>
            <person name="Warris S."/>
            <person name="Nguyen H.D.T."/>
            <person name="van Gent-Pelzer M.P.E."/>
            <person name="Joly D.L."/>
            <person name="van de Geest H.C."/>
            <person name="Bonants P.J.M."/>
            <person name="Smith D.S."/>
            <person name="Levesque C.A."/>
            <person name="van der Lee T.A.J."/>
        </authorList>
    </citation>
    <scope>NUCLEOTIDE SEQUENCE [LARGE SCALE GENOMIC DNA]</scope>
    <source>
        <strain evidence="12 13">LEV6574</strain>
    </source>
</reference>
<evidence type="ECO:0000256" key="6">
    <source>
        <dbReference type="ARBA" id="ARBA00022679"/>
    </source>
</evidence>
<dbReference type="UniPathway" id="UPA00196"/>
<dbReference type="EMBL" id="QEAM01000151">
    <property type="protein sequence ID" value="TPX45176.1"/>
    <property type="molecule type" value="Genomic_DNA"/>
</dbReference>
<dbReference type="PANTHER" id="PTHR45871">
    <property type="entry name" value="N-ACETYLGLUCOSAMINYL-PHOSPHATIDYLINOSITOL BIOSYNTHETIC PROTEIN"/>
    <property type="match status" value="1"/>
</dbReference>
<sequence>MNICFVSDFFHPSVGGVETHMYHLSQWLIKRGHKVIVITHHYKTRSGVRYLTNGLKVYHIPTTVVYAGTTFPTVYGLYALLRDIYIREEIDIVHGHQALSSMCQEAIILAGMMNIRTVFTDHSLFGFSDVSAILTNKLLKFALSDCNAVICVSNTSKENTTLRACLDPNTVYVIPNAIVSCDFQPDLQAGDAEKITIVVTSRLVYRKGIDLLVAVIPRICALHPSVHFIIAGDGPKRVSLDQMREQYMLESRVDLVGALSSKQVRDVLVKGHIFLNSSLTEAFCIAILEAASCGLLVVSTKVGGVPEVLPEDLIIFAQADEDELVSAVSRAIHLIQTNAIQSSSIHERVKSMYDWDDVAERTEKVYQETLQSPNSTIPEMFERYQRVGVLAGHLSVMVIAVGLMYLMILECIRPSCNIERAAELDLNQDAVYGRSSADKATDEDEVVCMHVFNVFISVVGTEVICPIIYGTSSIPLPWTSLIVEVEISSTSARSGRSKTGEFVMVIGHHHGPIRLRGWGALPTYSDVQVRNLLEQVFVAFLGYHLPRLEARELVDRLDIKRHKWLKDF</sequence>
<dbReference type="Pfam" id="PF08288">
    <property type="entry name" value="PIGA"/>
    <property type="match status" value="1"/>
</dbReference>
<dbReference type="Pfam" id="PF00534">
    <property type="entry name" value="Glycos_transf_1"/>
    <property type="match status" value="1"/>
</dbReference>
<feature type="domain" description="PIGA GPI anchor biosynthesis" evidence="11">
    <location>
        <begin position="40"/>
        <end position="129"/>
    </location>
</feature>
<evidence type="ECO:0000256" key="9">
    <source>
        <dbReference type="SAM" id="Phobius"/>
    </source>
</evidence>
<evidence type="ECO:0000259" key="11">
    <source>
        <dbReference type="Pfam" id="PF08288"/>
    </source>
</evidence>
<evidence type="ECO:0000313" key="13">
    <source>
        <dbReference type="Proteomes" id="UP000320475"/>
    </source>
</evidence>
<keyword evidence="6 12" id="KW-0808">Transferase</keyword>
<proteinExistence type="predicted"/>
<gene>
    <name evidence="12" type="primary">SPT14</name>
    <name evidence="12" type="ORF">SeLEV6574_g04025</name>
</gene>
<dbReference type="FunFam" id="3.40.50.2000:FF:000026">
    <property type="entry name" value="Phosphatidylinositol N-acetylglucosaminyltransferase subunit A"/>
    <property type="match status" value="1"/>
</dbReference>
<dbReference type="GO" id="GO:0006506">
    <property type="term" value="P:GPI anchor biosynthetic process"/>
    <property type="evidence" value="ECO:0007669"/>
    <property type="project" value="UniProtKB-UniPathway"/>
</dbReference>
<evidence type="ECO:0000313" key="12">
    <source>
        <dbReference type="EMBL" id="TPX45176.1"/>
    </source>
</evidence>
<keyword evidence="4" id="KW-0337">GPI-anchor biosynthesis</keyword>
<dbReference type="EC" id="2.4.1.198" evidence="3"/>
<dbReference type="InterPro" id="IPR013234">
    <property type="entry name" value="PIGA_GPI_anchor_biosynthesis"/>
</dbReference>
<comment type="pathway">
    <text evidence="2">Glycolipid biosynthesis; glycosylphosphatidylinositol-anchor biosynthesis.</text>
</comment>
<evidence type="ECO:0000256" key="4">
    <source>
        <dbReference type="ARBA" id="ARBA00022502"/>
    </source>
</evidence>
<dbReference type="OrthoDB" id="734129at2759"/>
<dbReference type="GO" id="GO:0017176">
    <property type="term" value="F:phosphatidylinositol N-acetylglucosaminyltransferase activity"/>
    <property type="evidence" value="ECO:0007669"/>
    <property type="project" value="UniProtKB-EC"/>
</dbReference>
<feature type="domain" description="Glycosyl transferase family 1" evidence="10">
    <location>
        <begin position="192"/>
        <end position="333"/>
    </location>
</feature>
<comment type="caution">
    <text evidence="12">The sequence shown here is derived from an EMBL/GenBank/DDBJ whole genome shotgun (WGS) entry which is preliminary data.</text>
</comment>
<evidence type="ECO:0000256" key="2">
    <source>
        <dbReference type="ARBA" id="ARBA00004687"/>
    </source>
</evidence>
<dbReference type="Gene3D" id="3.40.50.2000">
    <property type="entry name" value="Glycogen Phosphorylase B"/>
    <property type="match status" value="2"/>
</dbReference>
<dbReference type="InterPro" id="IPR001296">
    <property type="entry name" value="Glyco_trans_1"/>
</dbReference>
<name>A0A507D180_9FUNG</name>
<dbReference type="PANTHER" id="PTHR45871:SF1">
    <property type="entry name" value="PHOSPHATIDYLINOSITOL N-ACETYLGLUCOSAMINYLTRANSFERASE SUBUNIT A"/>
    <property type="match status" value="1"/>
</dbReference>
<evidence type="ECO:0000259" key="10">
    <source>
        <dbReference type="Pfam" id="PF00534"/>
    </source>
</evidence>